<dbReference type="Pfam" id="PF02581">
    <property type="entry name" value="TMP-TENI"/>
    <property type="match status" value="1"/>
</dbReference>
<comment type="catalytic activity">
    <reaction evidence="8 9 10">
        <text>2-[(2R,5Z)-2-carboxy-4-methylthiazol-5(2H)-ylidene]ethyl phosphate + 4-amino-2-methyl-5-(diphosphooxymethyl)pyrimidine + 2 H(+) = thiamine phosphate + CO2 + diphosphate</text>
        <dbReference type="Rhea" id="RHEA:47844"/>
        <dbReference type="ChEBI" id="CHEBI:15378"/>
        <dbReference type="ChEBI" id="CHEBI:16526"/>
        <dbReference type="ChEBI" id="CHEBI:33019"/>
        <dbReference type="ChEBI" id="CHEBI:37575"/>
        <dbReference type="ChEBI" id="CHEBI:57841"/>
        <dbReference type="ChEBI" id="CHEBI:62899"/>
        <dbReference type="EC" id="2.5.1.3"/>
    </reaction>
</comment>
<name>A0ABU9EFC5_9BACT</name>
<dbReference type="InterPro" id="IPR013785">
    <property type="entry name" value="Aldolase_TIM"/>
</dbReference>
<keyword evidence="14" id="KW-1185">Reference proteome</keyword>
<feature type="binding site" evidence="9">
    <location>
        <begin position="48"/>
        <end position="52"/>
    </location>
    <ligand>
        <name>4-amino-2-methyl-5-(diphosphooxymethyl)pyrimidine</name>
        <dbReference type="ChEBI" id="CHEBI:57841"/>
    </ligand>
</feature>
<comment type="cofactor">
    <cofactor evidence="9">
        <name>Mg(2+)</name>
        <dbReference type="ChEBI" id="CHEBI:18420"/>
    </cofactor>
    <text evidence="9">Binds 1 Mg(2+) ion per subunit.</text>
</comment>
<feature type="binding site" evidence="9">
    <location>
        <begin position="196"/>
        <end position="197"/>
    </location>
    <ligand>
        <name>2-[(2R,5Z)-2-carboxy-4-methylthiazol-5(2H)-ylidene]ethyl phosphate</name>
        <dbReference type="ChEBI" id="CHEBI:62899"/>
    </ligand>
</feature>
<evidence type="ECO:0000256" key="2">
    <source>
        <dbReference type="ARBA" id="ARBA00022679"/>
    </source>
</evidence>
<dbReference type="SUPFAM" id="SSF51391">
    <property type="entry name" value="Thiamin phosphate synthase"/>
    <property type="match status" value="1"/>
</dbReference>
<comment type="catalytic activity">
    <reaction evidence="6 9 10">
        <text>4-methyl-5-(2-phosphooxyethyl)-thiazole + 4-amino-2-methyl-5-(diphosphooxymethyl)pyrimidine + H(+) = thiamine phosphate + diphosphate</text>
        <dbReference type="Rhea" id="RHEA:22328"/>
        <dbReference type="ChEBI" id="CHEBI:15378"/>
        <dbReference type="ChEBI" id="CHEBI:33019"/>
        <dbReference type="ChEBI" id="CHEBI:37575"/>
        <dbReference type="ChEBI" id="CHEBI:57841"/>
        <dbReference type="ChEBI" id="CHEBI:58296"/>
        <dbReference type="EC" id="2.5.1.3"/>
    </reaction>
</comment>
<feature type="binding site" evidence="9">
    <location>
        <begin position="145"/>
        <end position="147"/>
    </location>
    <ligand>
        <name>2-[(2R,5Z)-2-carboxy-4-methylthiazol-5(2H)-ylidene]ethyl phosphate</name>
        <dbReference type="ChEBI" id="CHEBI:62899"/>
    </ligand>
</feature>
<dbReference type="HAMAP" id="MF_00097">
    <property type="entry name" value="TMP_synthase"/>
    <property type="match status" value="1"/>
</dbReference>
<dbReference type="Proteomes" id="UP001484239">
    <property type="component" value="Unassembled WGS sequence"/>
</dbReference>
<evidence type="ECO:0000256" key="10">
    <source>
        <dbReference type="RuleBase" id="RU003826"/>
    </source>
</evidence>
<evidence type="ECO:0000313" key="14">
    <source>
        <dbReference type="Proteomes" id="UP001484239"/>
    </source>
</evidence>
<sequence>MTGASSSPRTDLSRALRLIVITDTALAGPRGVDAVVSRALAGGARAIQLRDKRATAAELYDQTLRLLRRTRPAGALLFVNDRLDVALAAGADGAHLGPTDIEPAAARRIAPAPFLLGYSTDDPEAARHAEADGVDYLGCGAVFGTTTKDVGGEAIGPARLHRVASAVRIAVVGIGGITADNVGQVARTAAAGCAVISEVMAATDPAAACEALLAPFHSRS</sequence>
<comment type="function">
    <text evidence="9">Condenses 4-methyl-5-(beta-hydroxyethyl)thiazole monophosphate (THZ-P) and 2-methyl-4-amino-5-hydroxymethyl pyrimidine pyrophosphate (HMP-PP) to form thiamine monophosphate (TMP).</text>
</comment>
<evidence type="ECO:0000256" key="9">
    <source>
        <dbReference type="HAMAP-Rule" id="MF_00097"/>
    </source>
</evidence>
<feature type="domain" description="Thiamine phosphate synthase/TenI" evidence="12">
    <location>
        <begin position="18"/>
        <end position="199"/>
    </location>
</feature>
<comment type="similarity">
    <text evidence="9 10">Belongs to the thiamine-phosphate synthase family.</text>
</comment>
<gene>
    <name evidence="9 13" type="primary">thiE</name>
    <name evidence="13" type="ORF">WI372_14450</name>
</gene>
<evidence type="ECO:0000256" key="7">
    <source>
        <dbReference type="ARBA" id="ARBA00047851"/>
    </source>
</evidence>
<feature type="binding site" evidence="9">
    <location>
        <position position="119"/>
    </location>
    <ligand>
        <name>4-amino-2-methyl-5-(diphosphooxymethyl)pyrimidine</name>
        <dbReference type="ChEBI" id="CHEBI:57841"/>
    </ligand>
</feature>
<reference evidence="13 14" key="1">
    <citation type="submission" date="2024-02" db="EMBL/GenBank/DDBJ databases">
        <title>A novel Gemmatimonadota bacterium.</title>
        <authorList>
            <person name="Du Z.-J."/>
            <person name="Ye Y.-Q."/>
        </authorList>
    </citation>
    <scope>NUCLEOTIDE SEQUENCE [LARGE SCALE GENOMIC DNA]</scope>
    <source>
        <strain evidence="13 14">DH-20</strain>
    </source>
</reference>
<dbReference type="GO" id="GO:0004789">
    <property type="term" value="F:thiamine-phosphate diphosphorylase activity"/>
    <property type="evidence" value="ECO:0007669"/>
    <property type="project" value="UniProtKB-EC"/>
</dbReference>
<keyword evidence="4 9" id="KW-0460">Magnesium</keyword>
<evidence type="ECO:0000256" key="1">
    <source>
        <dbReference type="ARBA" id="ARBA00005165"/>
    </source>
</evidence>
<comment type="pathway">
    <text evidence="1 9 11">Cofactor biosynthesis; thiamine diphosphate biosynthesis; thiamine phosphate from 4-amino-2-methyl-5-diphosphomethylpyrimidine and 4-methyl-5-(2-phosphoethyl)-thiazole: step 1/1.</text>
</comment>
<evidence type="ECO:0000256" key="3">
    <source>
        <dbReference type="ARBA" id="ARBA00022723"/>
    </source>
</evidence>
<dbReference type="NCBIfam" id="TIGR00693">
    <property type="entry name" value="thiE"/>
    <property type="match status" value="1"/>
</dbReference>
<evidence type="ECO:0000256" key="5">
    <source>
        <dbReference type="ARBA" id="ARBA00022977"/>
    </source>
</evidence>
<dbReference type="EC" id="2.5.1.3" evidence="9"/>
<keyword evidence="3 9" id="KW-0479">Metal-binding</keyword>
<comment type="caution">
    <text evidence="13">The sequence shown here is derived from an EMBL/GenBank/DDBJ whole genome shotgun (WGS) entry which is preliminary data.</text>
</comment>
<evidence type="ECO:0000256" key="8">
    <source>
        <dbReference type="ARBA" id="ARBA00047883"/>
    </source>
</evidence>
<comment type="catalytic activity">
    <reaction evidence="7 9 10">
        <text>2-(2-carboxy-4-methylthiazol-5-yl)ethyl phosphate + 4-amino-2-methyl-5-(diphosphooxymethyl)pyrimidine + 2 H(+) = thiamine phosphate + CO2 + diphosphate</text>
        <dbReference type="Rhea" id="RHEA:47848"/>
        <dbReference type="ChEBI" id="CHEBI:15378"/>
        <dbReference type="ChEBI" id="CHEBI:16526"/>
        <dbReference type="ChEBI" id="CHEBI:33019"/>
        <dbReference type="ChEBI" id="CHEBI:37575"/>
        <dbReference type="ChEBI" id="CHEBI:57841"/>
        <dbReference type="ChEBI" id="CHEBI:62890"/>
        <dbReference type="EC" id="2.5.1.3"/>
    </reaction>
</comment>
<proteinExistence type="inferred from homology"/>
<dbReference type="InterPro" id="IPR034291">
    <property type="entry name" value="TMP_synthase"/>
</dbReference>
<feature type="binding site" evidence="9">
    <location>
        <position position="148"/>
    </location>
    <ligand>
        <name>4-amino-2-methyl-5-(diphosphooxymethyl)pyrimidine</name>
        <dbReference type="ChEBI" id="CHEBI:57841"/>
    </ligand>
</feature>
<dbReference type="EMBL" id="JBBHLI010000009">
    <property type="protein sequence ID" value="MEK9502190.1"/>
    <property type="molecule type" value="Genomic_DNA"/>
</dbReference>
<feature type="binding site" evidence="9">
    <location>
        <position position="81"/>
    </location>
    <ligand>
        <name>Mg(2+)</name>
        <dbReference type="ChEBI" id="CHEBI:18420"/>
    </ligand>
</feature>
<protein>
    <recommendedName>
        <fullName evidence="9">Thiamine-phosphate synthase</fullName>
        <shortName evidence="9">TP synthase</shortName>
        <shortName evidence="9">TPS</shortName>
        <ecNumber evidence="9">2.5.1.3</ecNumber>
    </recommendedName>
    <alternativeName>
        <fullName evidence="9">Thiamine-phosphate pyrophosphorylase</fullName>
        <shortName evidence="9">TMP pyrophosphorylase</shortName>
        <shortName evidence="9">TMP-PPase</shortName>
    </alternativeName>
</protein>
<feature type="binding site" evidence="9">
    <location>
        <position position="100"/>
    </location>
    <ligand>
        <name>Mg(2+)</name>
        <dbReference type="ChEBI" id="CHEBI:18420"/>
    </ligand>
</feature>
<dbReference type="InterPro" id="IPR022998">
    <property type="entry name" value="ThiamineP_synth_TenI"/>
</dbReference>
<dbReference type="CDD" id="cd00564">
    <property type="entry name" value="TMP_TenI"/>
    <property type="match status" value="1"/>
</dbReference>
<dbReference type="Gene3D" id="3.20.20.70">
    <property type="entry name" value="Aldolase class I"/>
    <property type="match status" value="1"/>
</dbReference>
<evidence type="ECO:0000256" key="11">
    <source>
        <dbReference type="RuleBase" id="RU004253"/>
    </source>
</evidence>
<evidence type="ECO:0000313" key="13">
    <source>
        <dbReference type="EMBL" id="MEK9502190.1"/>
    </source>
</evidence>
<dbReference type="PANTHER" id="PTHR20857:SF15">
    <property type="entry name" value="THIAMINE-PHOSPHATE SYNTHASE"/>
    <property type="match status" value="1"/>
</dbReference>
<keyword evidence="2 9" id="KW-0808">Transferase</keyword>
<feature type="binding site" evidence="9">
    <location>
        <position position="176"/>
    </location>
    <ligand>
        <name>2-[(2R,5Z)-2-carboxy-4-methylthiazol-5(2H)-ylidene]ethyl phosphate</name>
        <dbReference type="ChEBI" id="CHEBI:62899"/>
    </ligand>
</feature>
<evidence type="ECO:0000259" key="12">
    <source>
        <dbReference type="Pfam" id="PF02581"/>
    </source>
</evidence>
<evidence type="ECO:0000256" key="6">
    <source>
        <dbReference type="ARBA" id="ARBA00047334"/>
    </source>
</evidence>
<evidence type="ECO:0000256" key="4">
    <source>
        <dbReference type="ARBA" id="ARBA00022842"/>
    </source>
</evidence>
<dbReference type="InterPro" id="IPR036206">
    <property type="entry name" value="ThiamineP_synth_sf"/>
</dbReference>
<keyword evidence="5 9" id="KW-0784">Thiamine biosynthesis</keyword>
<dbReference type="RefSeq" id="WP_405276557.1">
    <property type="nucleotide sequence ID" value="NZ_JBBHLI010000009.1"/>
</dbReference>
<accession>A0ABU9EFC5</accession>
<feature type="binding site" evidence="9">
    <location>
        <position position="80"/>
    </location>
    <ligand>
        <name>4-amino-2-methyl-5-(diphosphooxymethyl)pyrimidine</name>
        <dbReference type="ChEBI" id="CHEBI:57841"/>
    </ligand>
</feature>
<dbReference type="PANTHER" id="PTHR20857">
    <property type="entry name" value="THIAMINE-PHOSPHATE PYROPHOSPHORYLASE"/>
    <property type="match status" value="1"/>
</dbReference>
<organism evidence="13 14">
    <name type="scientific">Gaopeijia maritima</name>
    <dbReference type="NCBI Taxonomy" id="3119007"/>
    <lineage>
        <taxon>Bacteria</taxon>
        <taxon>Pseudomonadati</taxon>
        <taxon>Gemmatimonadota</taxon>
        <taxon>Longimicrobiia</taxon>
        <taxon>Gaopeijiales</taxon>
        <taxon>Gaopeijiaceae</taxon>
        <taxon>Gaopeijia</taxon>
    </lineage>
</organism>